<evidence type="ECO:0000256" key="2">
    <source>
        <dbReference type="ARBA" id="ARBA00022692"/>
    </source>
</evidence>
<keyword evidence="3 5" id="KW-1133">Transmembrane helix</keyword>
<comment type="subcellular location">
    <subcellularLocation>
        <location evidence="1">Membrane</location>
        <topology evidence="1">Multi-pass membrane protein</topology>
    </subcellularLocation>
</comment>
<evidence type="ECO:0000256" key="5">
    <source>
        <dbReference type="SAM" id="Phobius"/>
    </source>
</evidence>
<dbReference type="RefSeq" id="WP_142087184.1">
    <property type="nucleotide sequence ID" value="NZ_SZUV01000001.1"/>
</dbReference>
<feature type="transmembrane region" description="Helical" evidence="5">
    <location>
        <begin position="21"/>
        <end position="39"/>
    </location>
</feature>
<feature type="transmembrane region" description="Helical" evidence="5">
    <location>
        <begin position="99"/>
        <end position="117"/>
    </location>
</feature>
<dbReference type="PANTHER" id="PTHR37422:SF13">
    <property type="entry name" value="LIPOPOLYSACCHARIDE BIOSYNTHESIS PROTEIN PA4999-RELATED"/>
    <property type="match status" value="1"/>
</dbReference>
<comment type="caution">
    <text evidence="7">The sequence shown here is derived from an EMBL/GenBank/DDBJ whole genome shotgun (WGS) entry which is preliminary data.</text>
</comment>
<feature type="transmembrane region" description="Helical" evidence="5">
    <location>
        <begin position="300"/>
        <end position="321"/>
    </location>
</feature>
<feature type="transmembrane region" description="Helical" evidence="5">
    <location>
        <begin position="184"/>
        <end position="202"/>
    </location>
</feature>
<feature type="transmembrane region" description="Helical" evidence="5">
    <location>
        <begin position="239"/>
        <end position="257"/>
    </location>
</feature>
<evidence type="ECO:0000313" key="7">
    <source>
        <dbReference type="EMBL" id="TQN51200.1"/>
    </source>
</evidence>
<evidence type="ECO:0000313" key="8">
    <source>
        <dbReference type="Proteomes" id="UP000315403"/>
    </source>
</evidence>
<dbReference type="InterPro" id="IPR007016">
    <property type="entry name" value="O-antigen_ligase-rel_domated"/>
</dbReference>
<organism evidence="7 8">
    <name type="scientific">Acidithiobacillus thiooxidans ATCC 19377</name>
    <dbReference type="NCBI Taxonomy" id="637390"/>
    <lineage>
        <taxon>Bacteria</taxon>
        <taxon>Pseudomonadati</taxon>
        <taxon>Pseudomonadota</taxon>
        <taxon>Acidithiobacillia</taxon>
        <taxon>Acidithiobacillales</taxon>
        <taxon>Acidithiobacillaceae</taxon>
        <taxon>Acidithiobacillus</taxon>
    </lineage>
</organism>
<feature type="transmembrane region" description="Helical" evidence="5">
    <location>
        <begin position="425"/>
        <end position="444"/>
    </location>
</feature>
<name>A0A543Q4F3_ACITH</name>
<dbReference type="GO" id="GO:0016020">
    <property type="term" value="C:membrane"/>
    <property type="evidence" value="ECO:0007669"/>
    <property type="project" value="UniProtKB-SubCell"/>
</dbReference>
<sequence>MDVLTAINIKRPSLKIHIQKIWIAIVLFWAFPFIFYLAHLSSLTNYLFPLFAFVLGIVLYRGYPGLYVGHMWWLWFITPEIRRLVDYQIGFQPISPVMLTPYLVTGLTFFSILLYFPTLLNKRVFPITLAMAGIIYGYFVGIINAGLLPATFGLLNWLLPVFFGIYVIIFAKKYESFKRSTYRTFVWGTMIMGLYGLFQYINPPPWDKYWMLASKMLSIGLPLPYHVRVFSTMNSPGPFAMELMGTLLMLSVGASFWRIPAAIFGYISFLLTLVRTAWGGWAVGLIYLIYRFKPQHTIRYIFAGILILLMALPILSVGPLAKNIDKRVQSIQNVQQNASYKARVSFYEDFLTKSLEDPIGSGIGNVGVAARLSSSGHVVDFDSGIMEIPYVLGWPGAVLFVFGTIWTLMNVVLNKLANKDSFIAVYGAIALSVFVGIPFFNSLIGTSGMLFWGFCGMAIAGMNNQLTLK</sequence>
<feature type="transmembrane region" description="Helical" evidence="5">
    <location>
        <begin position="154"/>
        <end position="172"/>
    </location>
</feature>
<dbReference type="InterPro" id="IPR051533">
    <property type="entry name" value="WaaL-like"/>
</dbReference>
<gene>
    <name evidence="7" type="ORF">DLNHIDIE_01068</name>
</gene>
<dbReference type="PANTHER" id="PTHR37422">
    <property type="entry name" value="TEICHURONIC ACID BIOSYNTHESIS PROTEIN TUAE"/>
    <property type="match status" value="1"/>
</dbReference>
<feature type="transmembrane region" description="Helical" evidence="5">
    <location>
        <begin position="392"/>
        <end position="413"/>
    </location>
</feature>
<dbReference type="EMBL" id="SZUV01000001">
    <property type="protein sequence ID" value="TQN51200.1"/>
    <property type="molecule type" value="Genomic_DNA"/>
</dbReference>
<dbReference type="AlphaFoldDB" id="A0A543Q4F3"/>
<protein>
    <recommendedName>
        <fullName evidence="6">O-antigen ligase-related domain-containing protein</fullName>
    </recommendedName>
</protein>
<dbReference type="Proteomes" id="UP000315403">
    <property type="component" value="Unassembled WGS sequence"/>
</dbReference>
<dbReference type="Pfam" id="PF04932">
    <property type="entry name" value="Wzy_C"/>
    <property type="match status" value="1"/>
</dbReference>
<feature type="transmembrane region" description="Helical" evidence="5">
    <location>
        <begin position="124"/>
        <end position="148"/>
    </location>
</feature>
<proteinExistence type="predicted"/>
<keyword evidence="4 5" id="KW-0472">Membrane</keyword>
<accession>A0A543Q4F3</accession>
<evidence type="ECO:0000256" key="3">
    <source>
        <dbReference type="ARBA" id="ARBA00022989"/>
    </source>
</evidence>
<feature type="transmembrane region" description="Helical" evidence="5">
    <location>
        <begin position="263"/>
        <end position="288"/>
    </location>
</feature>
<evidence type="ECO:0000259" key="6">
    <source>
        <dbReference type="Pfam" id="PF04932"/>
    </source>
</evidence>
<reference evidence="7 8" key="1">
    <citation type="submission" date="2019-03" db="EMBL/GenBank/DDBJ databases">
        <title>New insights into Acidothiobacillus thiooxidans sulfur metabolism through coupled gene expression, solution geochemistry, microscopy and spectroscopy analyses.</title>
        <authorList>
            <person name="Camacho D."/>
            <person name="Frazao R."/>
            <person name="Fouillen A."/>
            <person name="Nanci A."/>
            <person name="Lang B.F."/>
            <person name="Apte S.C."/>
            <person name="Baron C."/>
            <person name="Warren L.A."/>
        </authorList>
    </citation>
    <scope>NUCLEOTIDE SEQUENCE [LARGE SCALE GENOMIC DNA]</scope>
    <source>
        <strain evidence="7 8">ATCC 19377</strain>
    </source>
</reference>
<evidence type="ECO:0000256" key="4">
    <source>
        <dbReference type="ARBA" id="ARBA00023136"/>
    </source>
</evidence>
<keyword evidence="2 5" id="KW-0812">Transmembrane</keyword>
<feature type="domain" description="O-antigen ligase-related" evidence="6">
    <location>
        <begin position="262"/>
        <end position="401"/>
    </location>
</feature>
<evidence type="ECO:0000256" key="1">
    <source>
        <dbReference type="ARBA" id="ARBA00004141"/>
    </source>
</evidence>